<reference evidence="13" key="2">
    <citation type="journal article" date="2008" name="Genome Biol.">
        <title>Improved genome assembly and evidence-based global gene model set for the chordate Ciona intestinalis: new insight into intron and operon populations.</title>
        <authorList>
            <person name="Satou Y."/>
            <person name="Mineta K."/>
            <person name="Ogasawara M."/>
            <person name="Sasakura Y."/>
            <person name="Shoguchi E."/>
            <person name="Ueno K."/>
            <person name="Yamada L."/>
            <person name="Matsumoto J."/>
            <person name="Wasserscheid J."/>
            <person name="Dewar K."/>
            <person name="Wiley G.B."/>
            <person name="Macmil S.L."/>
            <person name="Roe B.A."/>
            <person name="Zeller R.W."/>
            <person name="Hastings K.E."/>
            <person name="Lemaire P."/>
            <person name="Lindquist E."/>
            <person name="Endo T."/>
            <person name="Hotta K."/>
            <person name="Inaba K."/>
        </authorList>
    </citation>
    <scope>NUCLEOTIDE SEQUENCE [LARGE SCALE GENOMIC DNA]</scope>
    <source>
        <strain evidence="13">wild type</strain>
    </source>
</reference>
<keyword evidence="2 9" id="KW-0560">Oxidoreductase</keyword>
<dbReference type="InterPro" id="IPR010945">
    <property type="entry name" value="Malate_DH_type2"/>
</dbReference>
<dbReference type="PROSITE" id="PS00068">
    <property type="entry name" value="MDH"/>
    <property type="match status" value="1"/>
</dbReference>
<dbReference type="GO" id="GO:0006107">
    <property type="term" value="P:oxaloacetate metabolic process"/>
    <property type="evidence" value="ECO:0000318"/>
    <property type="project" value="GO_Central"/>
</dbReference>
<evidence type="ECO:0000256" key="8">
    <source>
        <dbReference type="PIRSR" id="PIRSR000102-3"/>
    </source>
</evidence>
<evidence type="ECO:0000256" key="10">
    <source>
        <dbReference type="RuleBase" id="RU003405"/>
    </source>
</evidence>
<dbReference type="InterPro" id="IPR015955">
    <property type="entry name" value="Lactate_DH/Glyco_Ohase_4_C"/>
</dbReference>
<evidence type="ECO:0000313" key="13">
    <source>
        <dbReference type="Ensembl" id="ENSCINP00000036494.1"/>
    </source>
</evidence>
<dbReference type="InterPro" id="IPR001236">
    <property type="entry name" value="Lactate/malate_DH_N"/>
</dbReference>
<protein>
    <recommendedName>
        <fullName evidence="10">Malate dehydrogenase</fullName>
        <ecNumber evidence="10">1.1.1.37</ecNumber>
    </recommendedName>
</protein>
<dbReference type="HOGENOM" id="CLU_040727_2_0_1"/>
<dbReference type="GO" id="GO:0006108">
    <property type="term" value="P:malate metabolic process"/>
    <property type="evidence" value="ECO:0000318"/>
    <property type="project" value="GO_Central"/>
</dbReference>
<dbReference type="InterPro" id="IPR022383">
    <property type="entry name" value="Lactate/malate_DH_C"/>
</dbReference>
<evidence type="ECO:0000256" key="9">
    <source>
        <dbReference type="RuleBase" id="RU003369"/>
    </source>
</evidence>
<dbReference type="STRING" id="7719.ENSCINP00000036494"/>
<dbReference type="InterPro" id="IPR011274">
    <property type="entry name" value="Malate_DH_NAD-dep_euk"/>
</dbReference>
<dbReference type="PANTHER" id="PTHR23382">
    <property type="entry name" value="MALATE DEHYDROGENASE"/>
    <property type="match status" value="1"/>
</dbReference>
<feature type="binding site" evidence="8">
    <location>
        <position position="105"/>
    </location>
    <ligand>
        <name>NAD(+)</name>
        <dbReference type="ChEBI" id="CHEBI:57540"/>
    </ligand>
</feature>
<dbReference type="Pfam" id="PF00056">
    <property type="entry name" value="Ldh_1_N"/>
    <property type="match status" value="1"/>
</dbReference>
<dbReference type="SUPFAM" id="SSF56327">
    <property type="entry name" value="LDH C-terminal domain-like"/>
    <property type="match status" value="1"/>
</dbReference>
<comment type="similarity">
    <text evidence="1">Belongs to the LDH/MDH superfamily. MDH type 2 family.</text>
</comment>
<dbReference type="Gene3D" id="3.40.50.720">
    <property type="entry name" value="NAD(P)-binding Rossmann-like Domain"/>
    <property type="match status" value="1"/>
</dbReference>
<dbReference type="FunFam" id="3.90.110.10:FF:000002">
    <property type="entry name" value="Malate dehydrogenase"/>
    <property type="match status" value="1"/>
</dbReference>
<feature type="binding site" evidence="7">
    <location>
        <position position="162"/>
    </location>
    <ligand>
        <name>substrate</name>
    </ligand>
</feature>
<dbReference type="GO" id="GO:0006099">
    <property type="term" value="P:tricarboxylic acid cycle"/>
    <property type="evidence" value="ECO:0000318"/>
    <property type="project" value="GO_Central"/>
</dbReference>
<feature type="domain" description="Lactate/malate dehydrogenase N-terminal" evidence="11">
    <location>
        <begin position="6"/>
        <end position="152"/>
    </location>
</feature>
<evidence type="ECO:0000256" key="4">
    <source>
        <dbReference type="ARBA" id="ARBA00045153"/>
    </source>
</evidence>
<evidence type="ECO:0000256" key="7">
    <source>
        <dbReference type="PIRSR" id="PIRSR000102-2"/>
    </source>
</evidence>
<dbReference type="FunFam" id="3.40.50.720:FF:000010">
    <property type="entry name" value="Malate dehydrogenase"/>
    <property type="match status" value="1"/>
</dbReference>
<feature type="binding site" evidence="7">
    <location>
        <position position="92"/>
    </location>
    <ligand>
        <name>substrate</name>
    </ligand>
</feature>
<dbReference type="GO" id="GO:0005829">
    <property type="term" value="C:cytosol"/>
    <property type="evidence" value="ECO:0000318"/>
    <property type="project" value="GO_Central"/>
</dbReference>
<evidence type="ECO:0000256" key="3">
    <source>
        <dbReference type="ARBA" id="ARBA00023027"/>
    </source>
</evidence>
<feature type="domain" description="Lactate/malate dehydrogenase C-terminal" evidence="12">
    <location>
        <begin position="156"/>
        <end position="330"/>
    </location>
</feature>
<dbReference type="InterPro" id="IPR036291">
    <property type="entry name" value="NAD(P)-bd_dom_sf"/>
</dbReference>
<dbReference type="Gene3D" id="3.90.110.10">
    <property type="entry name" value="Lactate dehydrogenase/glycoside hydrolase, family 4, C-terminal"/>
    <property type="match status" value="1"/>
</dbReference>
<dbReference type="NCBIfam" id="TIGR01759">
    <property type="entry name" value="MalateDH-SF1"/>
    <property type="match status" value="1"/>
</dbReference>
<dbReference type="AlphaFoldDB" id="H2Y3K9"/>
<dbReference type="Ensembl" id="ENSCINT00000031124.1">
    <property type="protein sequence ID" value="ENSCINP00000036494.1"/>
    <property type="gene ID" value="ENSCING00000020754.1"/>
</dbReference>
<dbReference type="CDD" id="cd01336">
    <property type="entry name" value="MDH_cytoplasmic_cytosolic"/>
    <property type="match status" value="1"/>
</dbReference>
<organism evidence="13 14">
    <name type="scientific">Ciona intestinalis</name>
    <name type="common">Transparent sea squirt</name>
    <name type="synonym">Ascidia intestinalis</name>
    <dbReference type="NCBI Taxonomy" id="7719"/>
    <lineage>
        <taxon>Eukaryota</taxon>
        <taxon>Metazoa</taxon>
        <taxon>Chordata</taxon>
        <taxon>Tunicata</taxon>
        <taxon>Ascidiacea</taxon>
        <taxon>Phlebobranchia</taxon>
        <taxon>Cionidae</taxon>
        <taxon>Ciona</taxon>
    </lineage>
</organism>
<dbReference type="FunCoup" id="H2Y3K9">
    <property type="interactions" value="217"/>
</dbReference>
<dbReference type="EC" id="1.1.1.37" evidence="10"/>
<feature type="binding site" evidence="7">
    <location>
        <position position="131"/>
    </location>
    <ligand>
        <name>substrate</name>
    </ligand>
</feature>
<proteinExistence type="inferred from homology"/>
<feature type="binding site" evidence="7">
    <location>
        <position position="98"/>
    </location>
    <ligand>
        <name>substrate</name>
    </ligand>
</feature>
<evidence type="ECO:0000259" key="12">
    <source>
        <dbReference type="Pfam" id="PF02866"/>
    </source>
</evidence>
<sequence>MADGLKVLVTGAAGQIAYSLLYSIANGDVFGKDKSITLVMLDIAPMAEALKGVVMELQDCALPSLKNVISTTDVKEAFTDIDFAILVGAMPRRQGMERKDLLKANAKIFVEQGQALEKYAKKTVKVLVVGNPANTNCLIALTCAPSIPKTNFTCLTRLDQNRAQSQIASRLGVSNDSVSNMIIWGNHSSTQFPDAAHASAVVGGSTANAVEAVKDDAWLNGDFISTVQKRGGAVIAARKLSSAMSAAKAICDHVRDWYFGTKGDKWTSMGIYSNGSHYGLPENIVYSVPVRIAPGGEYTVVEGLKISDFARSKMDATAQELLEERNAAWDFLPT</sequence>
<evidence type="ECO:0000256" key="2">
    <source>
        <dbReference type="ARBA" id="ARBA00023002"/>
    </source>
</evidence>
<evidence type="ECO:0000256" key="5">
    <source>
        <dbReference type="ARBA" id="ARBA00048549"/>
    </source>
</evidence>
<keyword evidence="3 8" id="KW-0520">NAD</keyword>
<reference evidence="14" key="1">
    <citation type="journal article" date="2002" name="Science">
        <title>The draft genome of Ciona intestinalis: insights into chordate and vertebrate origins.</title>
        <authorList>
            <person name="Dehal P."/>
            <person name="Satou Y."/>
            <person name="Campbell R.K."/>
            <person name="Chapman J."/>
            <person name="Degnan B."/>
            <person name="De Tomaso A."/>
            <person name="Davidson B."/>
            <person name="Di Gregorio A."/>
            <person name="Gelpke M."/>
            <person name="Goodstein D.M."/>
            <person name="Harafuji N."/>
            <person name="Hastings K.E."/>
            <person name="Ho I."/>
            <person name="Hotta K."/>
            <person name="Huang W."/>
            <person name="Kawashima T."/>
            <person name="Lemaire P."/>
            <person name="Martinez D."/>
            <person name="Meinertzhagen I.A."/>
            <person name="Necula S."/>
            <person name="Nonaka M."/>
            <person name="Putnam N."/>
            <person name="Rash S."/>
            <person name="Saiga H."/>
            <person name="Satake M."/>
            <person name="Terry A."/>
            <person name="Yamada L."/>
            <person name="Wang H.G."/>
            <person name="Awazu S."/>
            <person name="Azumi K."/>
            <person name="Boore J."/>
            <person name="Branno M."/>
            <person name="Chin-Bow S."/>
            <person name="DeSantis R."/>
            <person name="Doyle S."/>
            <person name="Francino P."/>
            <person name="Keys D.N."/>
            <person name="Haga S."/>
            <person name="Hayashi H."/>
            <person name="Hino K."/>
            <person name="Imai K.S."/>
            <person name="Inaba K."/>
            <person name="Kano S."/>
            <person name="Kobayashi K."/>
            <person name="Kobayashi M."/>
            <person name="Lee B.I."/>
            <person name="Makabe K.W."/>
            <person name="Manohar C."/>
            <person name="Matassi G."/>
            <person name="Medina M."/>
            <person name="Mochizuki Y."/>
            <person name="Mount S."/>
            <person name="Morishita T."/>
            <person name="Miura S."/>
            <person name="Nakayama A."/>
            <person name="Nishizaka S."/>
            <person name="Nomoto H."/>
            <person name="Ohta F."/>
            <person name="Oishi K."/>
            <person name="Rigoutsos I."/>
            <person name="Sano M."/>
            <person name="Sasaki A."/>
            <person name="Sasakura Y."/>
            <person name="Shoguchi E."/>
            <person name="Shin-i T."/>
            <person name="Spagnuolo A."/>
            <person name="Stainier D."/>
            <person name="Suzuki M.M."/>
            <person name="Tassy O."/>
            <person name="Takatori N."/>
            <person name="Tokuoka M."/>
            <person name="Yagi K."/>
            <person name="Yoshizaki F."/>
            <person name="Wada S."/>
            <person name="Zhang C."/>
            <person name="Hyatt P.D."/>
            <person name="Larimer F."/>
            <person name="Detter C."/>
            <person name="Doggett N."/>
            <person name="Glavina T."/>
            <person name="Hawkins T."/>
            <person name="Richardson P."/>
            <person name="Lucas S."/>
            <person name="Kohara Y."/>
            <person name="Levine M."/>
            <person name="Satoh N."/>
            <person name="Rokhsar D.S."/>
        </authorList>
    </citation>
    <scope>NUCLEOTIDE SEQUENCE [LARGE SCALE GENOMIC DNA]</scope>
</reference>
<feature type="binding site" evidence="8">
    <location>
        <begin position="129"/>
        <end position="131"/>
    </location>
    <ligand>
        <name>NAD(+)</name>
        <dbReference type="ChEBI" id="CHEBI:57540"/>
    </ligand>
</feature>
<dbReference type="NCBIfam" id="TIGR01758">
    <property type="entry name" value="MDH_euk_cyt"/>
    <property type="match status" value="1"/>
</dbReference>
<dbReference type="SUPFAM" id="SSF51735">
    <property type="entry name" value="NAD(P)-binding Rossmann-fold domains"/>
    <property type="match status" value="1"/>
</dbReference>
<dbReference type="NCBIfam" id="NF003916">
    <property type="entry name" value="PRK05442.1"/>
    <property type="match status" value="1"/>
</dbReference>
<dbReference type="InterPro" id="IPR001252">
    <property type="entry name" value="Malate_DH_AS"/>
</dbReference>
<comment type="catalytic activity">
    <reaction evidence="5">
        <text>(S)-2-hydroxyglutarate + NAD(+) = 2-oxoglutarate + NADH + H(+)</text>
        <dbReference type="Rhea" id="RHEA:57172"/>
        <dbReference type="ChEBI" id="CHEBI:15378"/>
        <dbReference type="ChEBI" id="CHEBI:16782"/>
        <dbReference type="ChEBI" id="CHEBI:16810"/>
        <dbReference type="ChEBI" id="CHEBI:57540"/>
        <dbReference type="ChEBI" id="CHEBI:57945"/>
    </reaction>
    <physiologicalReaction direction="right-to-left" evidence="5">
        <dbReference type="Rhea" id="RHEA:57174"/>
    </physiologicalReaction>
</comment>
<evidence type="ECO:0000259" key="11">
    <source>
        <dbReference type="Pfam" id="PF00056"/>
    </source>
</evidence>
<comment type="function">
    <text evidence="4">Catalyzes the reduction of aromatic alpha-keto acids in the presence of NADH. Plays essential roles in the malate-aspartate shuttle and the tricarboxylic acid cycle, important in mitochondrial NADH supply for oxidative phosphorylation. Catalyzes the reduction of 2-oxoglutarate to 2-hydroxyglutarate, leading to elevated reactive oxygen species (ROS).</text>
</comment>
<dbReference type="EMBL" id="EAAA01000796">
    <property type="status" value="NOT_ANNOTATED_CDS"/>
    <property type="molecule type" value="Genomic_DNA"/>
</dbReference>
<keyword evidence="14" id="KW-1185">Reference proteome</keyword>
<comment type="catalytic activity">
    <reaction evidence="10">
        <text>(S)-malate + NAD(+) = oxaloacetate + NADH + H(+)</text>
        <dbReference type="Rhea" id="RHEA:21432"/>
        <dbReference type="ChEBI" id="CHEBI:15378"/>
        <dbReference type="ChEBI" id="CHEBI:15589"/>
        <dbReference type="ChEBI" id="CHEBI:16452"/>
        <dbReference type="ChEBI" id="CHEBI:57540"/>
        <dbReference type="ChEBI" id="CHEBI:57945"/>
        <dbReference type="EC" id="1.1.1.37"/>
    </reaction>
</comment>
<reference evidence="13" key="4">
    <citation type="submission" date="2025-09" db="UniProtKB">
        <authorList>
            <consortium name="Ensembl"/>
        </authorList>
    </citation>
    <scope>IDENTIFICATION</scope>
</reference>
<dbReference type="InParanoid" id="H2Y3K9"/>
<evidence type="ECO:0000256" key="6">
    <source>
        <dbReference type="PIRSR" id="PIRSR000102-1"/>
    </source>
</evidence>
<dbReference type="GeneTree" id="ENSGT00530000063410"/>
<dbReference type="Pfam" id="PF02866">
    <property type="entry name" value="Ldh_1_C"/>
    <property type="match status" value="1"/>
</dbReference>
<evidence type="ECO:0000256" key="1">
    <source>
        <dbReference type="ARBA" id="ARBA00009613"/>
    </source>
</evidence>
<dbReference type="Proteomes" id="UP000008144">
    <property type="component" value="Chromosome 11"/>
</dbReference>
<feature type="active site" description="Proton acceptor" evidence="6">
    <location>
        <position position="187"/>
    </location>
</feature>
<dbReference type="OMA" id="HTWVNGT"/>
<dbReference type="InterPro" id="IPR001557">
    <property type="entry name" value="L-lactate/malate_DH"/>
</dbReference>
<dbReference type="GO" id="GO:0030060">
    <property type="term" value="F:L-malate dehydrogenase (NAD+) activity"/>
    <property type="evidence" value="ECO:0000318"/>
    <property type="project" value="GO_Central"/>
</dbReference>
<name>H2Y3K9_CIOIN</name>
<reference evidence="13" key="3">
    <citation type="submission" date="2025-08" db="UniProtKB">
        <authorList>
            <consortium name="Ensembl"/>
        </authorList>
    </citation>
    <scope>IDENTIFICATION</scope>
</reference>
<accession>H2Y3K9</accession>
<feature type="binding site" evidence="8">
    <location>
        <position position="42"/>
    </location>
    <ligand>
        <name>NAD(+)</name>
        <dbReference type="ChEBI" id="CHEBI:57540"/>
    </ligand>
</feature>
<keyword evidence="10" id="KW-0816">Tricarboxylic acid cycle</keyword>
<dbReference type="PIRSF" id="PIRSF000102">
    <property type="entry name" value="Lac_mal_DH"/>
    <property type="match status" value="1"/>
</dbReference>
<evidence type="ECO:0000313" key="14">
    <source>
        <dbReference type="Proteomes" id="UP000008144"/>
    </source>
</evidence>